<sequence length="285" mass="32594">MKNIICFFALSFAINFFGNAQLNNYKYMVVPKQFDAFKEMNQYQTSTLVKYLFTNNGYTTIYDDQLPEDLLNNGCLALKANLDDRSSLFATKVAIVLKDCNGVIVYTTQEGRSKIKEYKSAYAEAIRQAFKSFELLNYQYEPKEKEIEKPITVSFKNDVKSLNTEPIKSVSKTNQNKIAEATKEIQKNKPVVSEEQVKEVAMEKVVSSSVNTTSEILYAQPIEGGFQLVDSAPKIQYRLTETSVENVFLASHEDKNGVVLKKKDKWFFEYSDNGEKVLKELNIKF</sequence>
<dbReference type="Proteomes" id="UP001597526">
    <property type="component" value="Unassembled WGS sequence"/>
</dbReference>
<organism evidence="2 3">
    <name type="scientific">Croceitalea marina</name>
    <dbReference type="NCBI Taxonomy" id="1775166"/>
    <lineage>
        <taxon>Bacteria</taxon>
        <taxon>Pseudomonadati</taxon>
        <taxon>Bacteroidota</taxon>
        <taxon>Flavobacteriia</taxon>
        <taxon>Flavobacteriales</taxon>
        <taxon>Flavobacteriaceae</taxon>
        <taxon>Croceitalea</taxon>
    </lineage>
</organism>
<evidence type="ECO:0000256" key="1">
    <source>
        <dbReference type="SAM" id="SignalP"/>
    </source>
</evidence>
<name>A0ABW5N0M9_9FLAO</name>
<accession>A0ABW5N0M9</accession>
<evidence type="ECO:0008006" key="4">
    <source>
        <dbReference type="Google" id="ProtNLM"/>
    </source>
</evidence>
<keyword evidence="1" id="KW-0732">Signal</keyword>
<dbReference type="RefSeq" id="WP_377768551.1">
    <property type="nucleotide sequence ID" value="NZ_JBHULB010000083.1"/>
</dbReference>
<comment type="caution">
    <text evidence="2">The sequence shown here is derived from an EMBL/GenBank/DDBJ whole genome shotgun (WGS) entry which is preliminary data.</text>
</comment>
<evidence type="ECO:0000313" key="2">
    <source>
        <dbReference type="EMBL" id="MFD2589075.1"/>
    </source>
</evidence>
<reference evidence="3" key="1">
    <citation type="journal article" date="2019" name="Int. J. Syst. Evol. Microbiol.">
        <title>The Global Catalogue of Microorganisms (GCM) 10K type strain sequencing project: providing services to taxonomists for standard genome sequencing and annotation.</title>
        <authorList>
            <consortium name="The Broad Institute Genomics Platform"/>
            <consortium name="The Broad Institute Genome Sequencing Center for Infectious Disease"/>
            <person name="Wu L."/>
            <person name="Ma J."/>
        </authorList>
    </citation>
    <scope>NUCLEOTIDE SEQUENCE [LARGE SCALE GENOMIC DNA]</scope>
    <source>
        <strain evidence="3">KCTC 52368</strain>
    </source>
</reference>
<dbReference type="EMBL" id="JBHULB010000083">
    <property type="protein sequence ID" value="MFD2589075.1"/>
    <property type="molecule type" value="Genomic_DNA"/>
</dbReference>
<keyword evidence="3" id="KW-1185">Reference proteome</keyword>
<proteinExistence type="predicted"/>
<feature type="signal peptide" evidence="1">
    <location>
        <begin position="1"/>
        <end position="20"/>
    </location>
</feature>
<protein>
    <recommendedName>
        <fullName evidence="4">TPM domain-containing protein</fullName>
    </recommendedName>
</protein>
<feature type="chain" id="PRO_5045930114" description="TPM domain-containing protein" evidence="1">
    <location>
        <begin position="21"/>
        <end position="285"/>
    </location>
</feature>
<gene>
    <name evidence="2" type="ORF">ACFSQJ_19270</name>
</gene>
<evidence type="ECO:0000313" key="3">
    <source>
        <dbReference type="Proteomes" id="UP001597526"/>
    </source>
</evidence>